<dbReference type="AlphaFoldDB" id="A0AAV1W7L3"/>
<dbReference type="EMBL" id="CAXHTB010000004">
    <property type="protein sequence ID" value="CAL0305419.1"/>
    <property type="molecule type" value="Genomic_DNA"/>
</dbReference>
<evidence type="ECO:0000313" key="2">
    <source>
        <dbReference type="Proteomes" id="UP001497480"/>
    </source>
</evidence>
<protein>
    <recommendedName>
        <fullName evidence="3">Retrotransposon protein, putative, Ty1-copia subclass</fullName>
    </recommendedName>
</protein>
<reference evidence="1 2" key="1">
    <citation type="submission" date="2024-03" db="EMBL/GenBank/DDBJ databases">
        <authorList>
            <person name="Martinez-Hernandez J."/>
        </authorList>
    </citation>
    <scope>NUCLEOTIDE SEQUENCE [LARGE SCALE GENOMIC DNA]</scope>
</reference>
<gene>
    <name evidence="1" type="ORF">LLUT_LOCUS6479</name>
</gene>
<accession>A0AAV1W7L3</accession>
<name>A0AAV1W7L3_LUPLU</name>
<sequence>MVLDTIANEDYHIDDDPKCYEEAMQSLDHEKWQEAMESEMESMKINKVWTLVDASKDIKPIGFK</sequence>
<keyword evidence="2" id="KW-1185">Reference proteome</keyword>
<evidence type="ECO:0000313" key="1">
    <source>
        <dbReference type="EMBL" id="CAL0305419.1"/>
    </source>
</evidence>
<dbReference type="Proteomes" id="UP001497480">
    <property type="component" value="Unassembled WGS sequence"/>
</dbReference>
<evidence type="ECO:0008006" key="3">
    <source>
        <dbReference type="Google" id="ProtNLM"/>
    </source>
</evidence>
<comment type="caution">
    <text evidence="1">The sequence shown here is derived from an EMBL/GenBank/DDBJ whole genome shotgun (WGS) entry which is preliminary data.</text>
</comment>
<proteinExistence type="predicted"/>
<organism evidence="1 2">
    <name type="scientific">Lupinus luteus</name>
    <name type="common">European yellow lupine</name>
    <dbReference type="NCBI Taxonomy" id="3873"/>
    <lineage>
        <taxon>Eukaryota</taxon>
        <taxon>Viridiplantae</taxon>
        <taxon>Streptophyta</taxon>
        <taxon>Embryophyta</taxon>
        <taxon>Tracheophyta</taxon>
        <taxon>Spermatophyta</taxon>
        <taxon>Magnoliopsida</taxon>
        <taxon>eudicotyledons</taxon>
        <taxon>Gunneridae</taxon>
        <taxon>Pentapetalae</taxon>
        <taxon>rosids</taxon>
        <taxon>fabids</taxon>
        <taxon>Fabales</taxon>
        <taxon>Fabaceae</taxon>
        <taxon>Papilionoideae</taxon>
        <taxon>50 kb inversion clade</taxon>
        <taxon>genistoids sensu lato</taxon>
        <taxon>core genistoids</taxon>
        <taxon>Genisteae</taxon>
        <taxon>Lupinus</taxon>
    </lineage>
</organism>